<dbReference type="RefSeq" id="WP_341842944.1">
    <property type="nucleotide sequence ID" value="NZ_CP149792.1"/>
</dbReference>
<name>A0ABZ2ZA43_9BACT</name>
<gene>
    <name evidence="3" type="ORF">WJU22_09200</name>
</gene>
<evidence type="ECO:0000256" key="1">
    <source>
        <dbReference type="SAM" id="SignalP"/>
    </source>
</evidence>
<keyword evidence="4" id="KW-1185">Reference proteome</keyword>
<protein>
    <submittedName>
        <fullName evidence="3">Prolyl oligopeptidase family serine peptidase</fullName>
    </submittedName>
</protein>
<reference evidence="3 4" key="1">
    <citation type="submission" date="2024-03" db="EMBL/GenBank/DDBJ databases">
        <title>Chitinophaga caseinilytica sp. nov., a casein hydrolysing bacterium isolated from forest soil.</title>
        <authorList>
            <person name="Lee D.S."/>
            <person name="Han D.M."/>
            <person name="Baek J.H."/>
            <person name="Choi D.G."/>
            <person name="Jeon J.H."/>
            <person name="Jeon C.O."/>
        </authorList>
    </citation>
    <scope>NUCLEOTIDE SEQUENCE [LARGE SCALE GENOMIC DNA]</scope>
    <source>
        <strain evidence="3 4">KACC 19118</strain>
    </source>
</reference>
<accession>A0ABZ2ZA43</accession>
<organism evidence="3 4">
    <name type="scientific">Chitinophaga caseinilytica</name>
    <dbReference type="NCBI Taxonomy" id="2267521"/>
    <lineage>
        <taxon>Bacteria</taxon>
        <taxon>Pseudomonadati</taxon>
        <taxon>Bacteroidota</taxon>
        <taxon>Chitinophagia</taxon>
        <taxon>Chitinophagales</taxon>
        <taxon>Chitinophagaceae</taxon>
        <taxon>Chitinophaga</taxon>
    </lineage>
</organism>
<evidence type="ECO:0000259" key="2">
    <source>
        <dbReference type="Pfam" id="PF00326"/>
    </source>
</evidence>
<proteinExistence type="predicted"/>
<dbReference type="EMBL" id="CP150096">
    <property type="protein sequence ID" value="WZN48350.1"/>
    <property type="molecule type" value="Genomic_DNA"/>
</dbReference>
<dbReference type="Gene3D" id="3.40.50.1820">
    <property type="entry name" value="alpha/beta hydrolase"/>
    <property type="match status" value="1"/>
</dbReference>
<dbReference type="Pfam" id="PF00326">
    <property type="entry name" value="Peptidase_S9"/>
    <property type="match status" value="1"/>
</dbReference>
<feature type="chain" id="PRO_5046764010" evidence="1">
    <location>
        <begin position="19"/>
        <end position="272"/>
    </location>
</feature>
<dbReference type="InterPro" id="IPR001375">
    <property type="entry name" value="Peptidase_S9_cat"/>
</dbReference>
<keyword evidence="1" id="KW-0732">Signal</keyword>
<sequence>MKKLFTFLLLTTALRVSAQNELARPLPFLDKITDFCGFTCYEGRFEGRAAKIVVPHGEPAAGKPWVWRARFWGHEPQADSVLLTRGFHVVYCDVAEMFANEKCLGIWDRFYKALRSAGFAQKAAMFGFSRGGFYVYRWAARYPERVACVYADAPVLDIRSWPLGEGAGPGDAKTWQTFLNDFGYTSEKAAKRFRGNPVDLVAEIVRGKYPMLHVCGEADEVVPMAENTDIFEQKIKARGGNIRVIRKPGVGHHPHSLKDPTEIVTFVMSACQ</sequence>
<dbReference type="InterPro" id="IPR029058">
    <property type="entry name" value="AB_hydrolase_fold"/>
</dbReference>
<evidence type="ECO:0000313" key="3">
    <source>
        <dbReference type="EMBL" id="WZN48350.1"/>
    </source>
</evidence>
<dbReference type="SUPFAM" id="SSF53474">
    <property type="entry name" value="alpha/beta-Hydrolases"/>
    <property type="match status" value="1"/>
</dbReference>
<evidence type="ECO:0000313" key="4">
    <source>
        <dbReference type="Proteomes" id="UP001449657"/>
    </source>
</evidence>
<dbReference type="Proteomes" id="UP001449657">
    <property type="component" value="Chromosome"/>
</dbReference>
<feature type="signal peptide" evidence="1">
    <location>
        <begin position="1"/>
        <end position="18"/>
    </location>
</feature>
<feature type="domain" description="Peptidase S9 prolyl oligopeptidase catalytic" evidence="2">
    <location>
        <begin position="119"/>
        <end position="253"/>
    </location>
</feature>